<reference evidence="1" key="1">
    <citation type="submission" date="2023-04" db="EMBL/GenBank/DDBJ databases">
        <title>Draft Genome sequencing of Naganishia species isolated from polar environments using Oxford Nanopore Technology.</title>
        <authorList>
            <person name="Leo P."/>
            <person name="Venkateswaran K."/>
        </authorList>
    </citation>
    <scope>NUCLEOTIDE SEQUENCE</scope>
    <source>
        <strain evidence="1">DBVPG 5303</strain>
    </source>
</reference>
<accession>A0ACC2XVC7</accession>
<evidence type="ECO:0000313" key="1">
    <source>
        <dbReference type="EMBL" id="KAJ9127305.1"/>
    </source>
</evidence>
<dbReference type="EMBL" id="JASBWV010000002">
    <property type="protein sequence ID" value="KAJ9127305.1"/>
    <property type="molecule type" value="Genomic_DNA"/>
</dbReference>
<keyword evidence="2" id="KW-1185">Reference proteome</keyword>
<protein>
    <submittedName>
        <fullName evidence="1">Uncharacterized protein</fullName>
    </submittedName>
</protein>
<proteinExistence type="predicted"/>
<evidence type="ECO:0000313" key="2">
    <source>
        <dbReference type="Proteomes" id="UP001234202"/>
    </source>
</evidence>
<name>A0ACC2XVC7_9TREE</name>
<comment type="caution">
    <text evidence="1">The sequence shown here is derived from an EMBL/GenBank/DDBJ whole genome shotgun (WGS) entry which is preliminary data.</text>
</comment>
<dbReference type="Proteomes" id="UP001234202">
    <property type="component" value="Unassembled WGS sequence"/>
</dbReference>
<organism evidence="1 2">
    <name type="scientific">Naganishia onofrii</name>
    <dbReference type="NCBI Taxonomy" id="1851511"/>
    <lineage>
        <taxon>Eukaryota</taxon>
        <taxon>Fungi</taxon>
        <taxon>Dikarya</taxon>
        <taxon>Basidiomycota</taxon>
        <taxon>Agaricomycotina</taxon>
        <taxon>Tremellomycetes</taxon>
        <taxon>Filobasidiales</taxon>
        <taxon>Filobasidiaceae</taxon>
        <taxon>Naganishia</taxon>
    </lineage>
</organism>
<gene>
    <name evidence="1" type="ORF">QFC24_000712</name>
</gene>
<sequence length="265" mass="29984">MSNAIRKTGNLPVPLVNNPLLHVEIDTHETAGKVIAAEGPKPTEQSVAATEPPLAEIECDIDPVLRAPCPTVVEKQNVIKETPKIVKPSKPTRGKSANRPSQTQLSSNLAASTIVNPKKRRRGNHSAKEPVSVEEKQQEDYAQRILLNEVIIYLQRMIMDLESNTTEELLTLWGGEDYYADVQDPEQRLELMRYLVVRKELERLGAEEPDDWTIWSMLMEERNKQRSKLGLPLEGEMQVGEPTGGKSQKPLERCDRRRTKVSYKE</sequence>